<accession>A0ABW3G0J9</accession>
<feature type="compositionally biased region" description="Basic and acidic residues" evidence="1">
    <location>
        <begin position="45"/>
        <end position="54"/>
    </location>
</feature>
<feature type="region of interest" description="Disordered" evidence="1">
    <location>
        <begin position="23"/>
        <end position="68"/>
    </location>
</feature>
<dbReference type="InterPro" id="IPR046540">
    <property type="entry name" value="DMFA2_C"/>
</dbReference>
<feature type="chain" id="PRO_5045654347" evidence="2">
    <location>
        <begin position="20"/>
        <end position="526"/>
    </location>
</feature>
<gene>
    <name evidence="4" type="ORF">ACFQ16_28575</name>
</gene>
<organism evidence="4 5">
    <name type="scientific">Saccharopolyspora rosea</name>
    <dbReference type="NCBI Taxonomy" id="524884"/>
    <lineage>
        <taxon>Bacteria</taxon>
        <taxon>Bacillati</taxon>
        <taxon>Actinomycetota</taxon>
        <taxon>Actinomycetes</taxon>
        <taxon>Pseudonocardiales</taxon>
        <taxon>Pseudonocardiaceae</taxon>
        <taxon>Saccharopolyspora</taxon>
    </lineage>
</organism>
<dbReference type="Pfam" id="PF20254">
    <property type="entry name" value="DMFA2_C"/>
    <property type="match status" value="1"/>
</dbReference>
<protein>
    <submittedName>
        <fullName evidence="4">N,N-dimethylformamidase beta subunit family domain-containing protein</fullName>
    </submittedName>
</protein>
<dbReference type="PROSITE" id="PS51257">
    <property type="entry name" value="PROKAR_LIPOPROTEIN"/>
    <property type="match status" value="1"/>
</dbReference>
<dbReference type="Proteomes" id="UP001597018">
    <property type="component" value="Unassembled WGS sequence"/>
</dbReference>
<evidence type="ECO:0000313" key="4">
    <source>
        <dbReference type="EMBL" id="MFD0923719.1"/>
    </source>
</evidence>
<keyword evidence="2" id="KW-0732">Signal</keyword>
<evidence type="ECO:0000259" key="3">
    <source>
        <dbReference type="Pfam" id="PF20254"/>
    </source>
</evidence>
<evidence type="ECO:0000256" key="2">
    <source>
        <dbReference type="SAM" id="SignalP"/>
    </source>
</evidence>
<dbReference type="RefSeq" id="WP_263247634.1">
    <property type="nucleotide sequence ID" value="NZ_BAABLT010000023.1"/>
</dbReference>
<evidence type="ECO:0000256" key="1">
    <source>
        <dbReference type="SAM" id="MobiDB-lite"/>
    </source>
</evidence>
<feature type="compositionally biased region" description="Low complexity" evidence="1">
    <location>
        <begin position="32"/>
        <end position="43"/>
    </location>
</feature>
<name>A0ABW3G0J9_9PSEU</name>
<feature type="signal peptide" evidence="2">
    <location>
        <begin position="1"/>
        <end position="19"/>
    </location>
</feature>
<reference evidence="5" key="1">
    <citation type="journal article" date="2019" name="Int. J. Syst. Evol. Microbiol.">
        <title>The Global Catalogue of Microorganisms (GCM) 10K type strain sequencing project: providing services to taxonomists for standard genome sequencing and annotation.</title>
        <authorList>
            <consortium name="The Broad Institute Genomics Platform"/>
            <consortium name="The Broad Institute Genome Sequencing Center for Infectious Disease"/>
            <person name="Wu L."/>
            <person name="Ma J."/>
        </authorList>
    </citation>
    <scope>NUCLEOTIDE SEQUENCE [LARGE SCALE GENOMIC DNA]</scope>
    <source>
        <strain evidence="5">CCUG 56401</strain>
    </source>
</reference>
<proteinExistence type="predicted"/>
<comment type="caution">
    <text evidence="4">The sequence shown here is derived from an EMBL/GenBank/DDBJ whole genome shotgun (WGS) entry which is preliminary data.</text>
</comment>
<evidence type="ECO:0000313" key="5">
    <source>
        <dbReference type="Proteomes" id="UP001597018"/>
    </source>
</evidence>
<dbReference type="EMBL" id="JBHTIW010000040">
    <property type="protein sequence ID" value="MFD0923719.1"/>
    <property type="molecule type" value="Genomic_DNA"/>
</dbReference>
<keyword evidence="5" id="KW-1185">Reference proteome</keyword>
<feature type="domain" description="N,N-dimethylformamidase beta subunit-like C-terminal" evidence="3">
    <location>
        <begin position="98"/>
        <end position="487"/>
    </location>
</feature>
<sequence>MRRAVLAGFLAWSLLIAVACSGAQPPAPRPPSGAAGTSAGPNGVRSDRVVRENQRPGTDSWRITGTPPGEMAGFADRTYAAQGDTVTLSASTDAPAMRVEAYRMGHYQGRGARLVWSSPPLRGTRQPPCPVAGGVNAVSCAGWAPTARIPVTADFVPGDYLLKLVGDRGQQSYVPLTVWDPHGRATYLVKNDVLTWQAWNPYGGYDFYVGRGDCPSGGYPLCSRARVVSFDRPYEFSYNGGQGSGDFLALELPLVQWLERNGLDVDYATDITLVDHPEAATAHRALFSLGHDECWSLRERRAAVAAHDAGVNIAFFGASGMLRHVRLQPSARGPNREVVDYRDAAEDPLNGRGDRMEVTGNTWASPPAAWPADDFVGESYNGFLAPDAQPGALRVADAGAWIFAGTGLRSGQAVPGVIRSDVDSLQPPGPRPPHVQVFAHSPLDARHAQARTRDGDTFYSDMTYHTDPKGRAGVWDSGTNNWIPALAPCADGRSCPAPVVGAITGNLLRAFGAGPAGDVHPSAPGR</sequence>